<evidence type="ECO:0000313" key="2">
    <source>
        <dbReference type="Proteomes" id="UP000001070"/>
    </source>
</evidence>
<organism evidence="2">
    <name type="scientific">Drosophila grimshawi</name>
    <name type="common">Hawaiian fruit fly</name>
    <name type="synonym">Idiomyia grimshawi</name>
    <dbReference type="NCBI Taxonomy" id="7222"/>
    <lineage>
        <taxon>Eukaryota</taxon>
        <taxon>Metazoa</taxon>
        <taxon>Ecdysozoa</taxon>
        <taxon>Arthropoda</taxon>
        <taxon>Hexapoda</taxon>
        <taxon>Insecta</taxon>
        <taxon>Pterygota</taxon>
        <taxon>Neoptera</taxon>
        <taxon>Endopterygota</taxon>
        <taxon>Diptera</taxon>
        <taxon>Brachycera</taxon>
        <taxon>Muscomorpha</taxon>
        <taxon>Ephydroidea</taxon>
        <taxon>Drosophilidae</taxon>
        <taxon>Drosophila</taxon>
        <taxon>Hawaiian Drosophila</taxon>
    </lineage>
</organism>
<dbReference type="HOGENOM" id="CLU_088715_0_0_1"/>
<protein>
    <submittedName>
        <fullName evidence="1">GH18249</fullName>
    </submittedName>
</protein>
<dbReference type="OrthoDB" id="8048686at2759"/>
<dbReference type="KEGG" id="dgr:6563308"/>
<proteinExistence type="predicted"/>
<dbReference type="eggNOG" id="ENOG502TC8D">
    <property type="taxonomic scope" value="Eukaryota"/>
</dbReference>
<name>B4JFK5_DROGR</name>
<dbReference type="InParanoid" id="B4JFK5"/>
<dbReference type="PhylomeDB" id="B4JFK5"/>
<dbReference type="STRING" id="7222.B4JFK5"/>
<keyword evidence="2" id="KW-1185">Reference proteome</keyword>
<evidence type="ECO:0000313" key="1">
    <source>
        <dbReference type="EMBL" id="EDV93486.1"/>
    </source>
</evidence>
<dbReference type="OMA" id="HAKSIYF"/>
<reference evidence="1 2" key="1">
    <citation type="journal article" date="2007" name="Nature">
        <title>Evolution of genes and genomes on the Drosophila phylogeny.</title>
        <authorList>
            <consortium name="Drosophila 12 Genomes Consortium"/>
            <person name="Clark A.G."/>
            <person name="Eisen M.B."/>
            <person name="Smith D.R."/>
            <person name="Bergman C.M."/>
            <person name="Oliver B."/>
            <person name="Markow T.A."/>
            <person name="Kaufman T.C."/>
            <person name="Kellis M."/>
            <person name="Gelbart W."/>
            <person name="Iyer V.N."/>
            <person name="Pollard D.A."/>
            <person name="Sackton T.B."/>
            <person name="Larracuente A.M."/>
            <person name="Singh N.D."/>
            <person name="Abad J.P."/>
            <person name="Abt D.N."/>
            <person name="Adryan B."/>
            <person name="Aguade M."/>
            <person name="Akashi H."/>
            <person name="Anderson W.W."/>
            <person name="Aquadro C.F."/>
            <person name="Ardell D.H."/>
            <person name="Arguello R."/>
            <person name="Artieri C.G."/>
            <person name="Barbash D.A."/>
            <person name="Barker D."/>
            <person name="Barsanti P."/>
            <person name="Batterham P."/>
            <person name="Batzoglou S."/>
            <person name="Begun D."/>
            <person name="Bhutkar A."/>
            <person name="Blanco E."/>
            <person name="Bosak S.A."/>
            <person name="Bradley R.K."/>
            <person name="Brand A.D."/>
            <person name="Brent M.R."/>
            <person name="Brooks A.N."/>
            <person name="Brown R.H."/>
            <person name="Butlin R.K."/>
            <person name="Caggese C."/>
            <person name="Calvi B.R."/>
            <person name="Bernardo de Carvalho A."/>
            <person name="Caspi A."/>
            <person name="Castrezana S."/>
            <person name="Celniker S.E."/>
            <person name="Chang J.L."/>
            <person name="Chapple C."/>
            <person name="Chatterji S."/>
            <person name="Chinwalla A."/>
            <person name="Civetta A."/>
            <person name="Clifton S.W."/>
            <person name="Comeron J.M."/>
            <person name="Costello J.C."/>
            <person name="Coyne J.A."/>
            <person name="Daub J."/>
            <person name="David R.G."/>
            <person name="Delcher A.L."/>
            <person name="Delehaunty K."/>
            <person name="Do C.B."/>
            <person name="Ebling H."/>
            <person name="Edwards K."/>
            <person name="Eickbush T."/>
            <person name="Evans J.D."/>
            <person name="Filipski A."/>
            <person name="Findeiss S."/>
            <person name="Freyhult E."/>
            <person name="Fulton L."/>
            <person name="Fulton R."/>
            <person name="Garcia A.C."/>
            <person name="Gardiner A."/>
            <person name="Garfield D.A."/>
            <person name="Garvin B.E."/>
            <person name="Gibson G."/>
            <person name="Gilbert D."/>
            <person name="Gnerre S."/>
            <person name="Godfrey J."/>
            <person name="Good R."/>
            <person name="Gotea V."/>
            <person name="Gravely B."/>
            <person name="Greenberg A.J."/>
            <person name="Griffiths-Jones S."/>
            <person name="Gross S."/>
            <person name="Guigo R."/>
            <person name="Gustafson E.A."/>
            <person name="Haerty W."/>
            <person name="Hahn M.W."/>
            <person name="Halligan D.L."/>
            <person name="Halpern A.L."/>
            <person name="Halter G.M."/>
            <person name="Han M.V."/>
            <person name="Heger A."/>
            <person name="Hillier L."/>
            <person name="Hinrichs A.S."/>
            <person name="Holmes I."/>
            <person name="Hoskins R.A."/>
            <person name="Hubisz M.J."/>
            <person name="Hultmark D."/>
            <person name="Huntley M.A."/>
            <person name="Jaffe D.B."/>
            <person name="Jagadeeshan S."/>
            <person name="Jeck W.R."/>
            <person name="Johnson J."/>
            <person name="Jones C.D."/>
            <person name="Jordan W.C."/>
            <person name="Karpen G.H."/>
            <person name="Kataoka E."/>
            <person name="Keightley P.D."/>
            <person name="Kheradpour P."/>
            <person name="Kirkness E.F."/>
            <person name="Koerich L.B."/>
            <person name="Kristiansen K."/>
            <person name="Kudrna D."/>
            <person name="Kulathinal R.J."/>
            <person name="Kumar S."/>
            <person name="Kwok R."/>
            <person name="Lander E."/>
            <person name="Langley C.H."/>
            <person name="Lapoint R."/>
            <person name="Lazzaro B.P."/>
            <person name="Lee S.J."/>
            <person name="Levesque L."/>
            <person name="Li R."/>
            <person name="Lin C.F."/>
            <person name="Lin M.F."/>
            <person name="Lindblad-Toh K."/>
            <person name="Llopart A."/>
            <person name="Long M."/>
            <person name="Low L."/>
            <person name="Lozovsky E."/>
            <person name="Lu J."/>
            <person name="Luo M."/>
            <person name="Machado C.A."/>
            <person name="Makalowski W."/>
            <person name="Marzo M."/>
            <person name="Matsuda M."/>
            <person name="Matzkin L."/>
            <person name="McAllister B."/>
            <person name="McBride C.S."/>
            <person name="McKernan B."/>
            <person name="McKernan K."/>
            <person name="Mendez-Lago M."/>
            <person name="Minx P."/>
            <person name="Mollenhauer M.U."/>
            <person name="Montooth K."/>
            <person name="Mount S.M."/>
            <person name="Mu X."/>
            <person name="Myers E."/>
            <person name="Negre B."/>
            <person name="Newfeld S."/>
            <person name="Nielsen R."/>
            <person name="Noor M.A."/>
            <person name="O'Grady P."/>
            <person name="Pachter L."/>
            <person name="Papaceit M."/>
            <person name="Parisi M.J."/>
            <person name="Parisi M."/>
            <person name="Parts L."/>
            <person name="Pedersen J.S."/>
            <person name="Pesole G."/>
            <person name="Phillippy A.M."/>
            <person name="Ponting C.P."/>
            <person name="Pop M."/>
            <person name="Porcelli D."/>
            <person name="Powell J.R."/>
            <person name="Prohaska S."/>
            <person name="Pruitt K."/>
            <person name="Puig M."/>
            <person name="Quesneville H."/>
            <person name="Ram K.R."/>
            <person name="Rand D."/>
            <person name="Rasmussen M.D."/>
            <person name="Reed L.K."/>
            <person name="Reenan R."/>
            <person name="Reily A."/>
            <person name="Remington K.A."/>
            <person name="Rieger T.T."/>
            <person name="Ritchie M.G."/>
            <person name="Robin C."/>
            <person name="Rogers Y.H."/>
            <person name="Rohde C."/>
            <person name="Rozas J."/>
            <person name="Rubenfield M.J."/>
            <person name="Ruiz A."/>
            <person name="Russo S."/>
            <person name="Salzberg S.L."/>
            <person name="Sanchez-Gracia A."/>
            <person name="Saranga D.J."/>
            <person name="Sato H."/>
            <person name="Schaeffer S.W."/>
            <person name="Schatz M.C."/>
            <person name="Schlenke T."/>
            <person name="Schwartz R."/>
            <person name="Segarra C."/>
            <person name="Singh R.S."/>
            <person name="Sirot L."/>
            <person name="Sirota M."/>
            <person name="Sisneros N.B."/>
            <person name="Smith C.D."/>
            <person name="Smith T.F."/>
            <person name="Spieth J."/>
            <person name="Stage D.E."/>
            <person name="Stark A."/>
            <person name="Stephan W."/>
            <person name="Strausberg R.L."/>
            <person name="Strempel S."/>
            <person name="Sturgill D."/>
            <person name="Sutton G."/>
            <person name="Sutton G.G."/>
            <person name="Tao W."/>
            <person name="Teichmann S."/>
            <person name="Tobari Y.N."/>
            <person name="Tomimura Y."/>
            <person name="Tsolas J.M."/>
            <person name="Valente V.L."/>
            <person name="Venter E."/>
            <person name="Venter J.C."/>
            <person name="Vicario S."/>
            <person name="Vieira F.G."/>
            <person name="Vilella A.J."/>
            <person name="Villasante A."/>
            <person name="Walenz B."/>
            <person name="Wang J."/>
            <person name="Wasserman M."/>
            <person name="Watts T."/>
            <person name="Wilson D."/>
            <person name="Wilson R.K."/>
            <person name="Wing R.A."/>
            <person name="Wolfner M.F."/>
            <person name="Wong A."/>
            <person name="Wong G.K."/>
            <person name="Wu C.I."/>
            <person name="Wu G."/>
            <person name="Yamamoto D."/>
            <person name="Yang H.P."/>
            <person name="Yang S.P."/>
            <person name="Yorke J.A."/>
            <person name="Yoshida K."/>
            <person name="Zdobnov E."/>
            <person name="Zhang P."/>
            <person name="Zhang Y."/>
            <person name="Zimin A.V."/>
            <person name="Baldwin J."/>
            <person name="Abdouelleil A."/>
            <person name="Abdulkadir J."/>
            <person name="Abebe A."/>
            <person name="Abera B."/>
            <person name="Abreu J."/>
            <person name="Acer S.C."/>
            <person name="Aftuck L."/>
            <person name="Alexander A."/>
            <person name="An P."/>
            <person name="Anderson E."/>
            <person name="Anderson S."/>
            <person name="Arachi H."/>
            <person name="Azer M."/>
            <person name="Bachantsang P."/>
            <person name="Barry A."/>
            <person name="Bayul T."/>
            <person name="Berlin A."/>
            <person name="Bessette D."/>
            <person name="Bloom T."/>
            <person name="Blye J."/>
            <person name="Boguslavskiy L."/>
            <person name="Bonnet C."/>
            <person name="Boukhgalter B."/>
            <person name="Bourzgui I."/>
            <person name="Brown A."/>
            <person name="Cahill P."/>
            <person name="Channer S."/>
            <person name="Cheshatsang Y."/>
            <person name="Chuda L."/>
            <person name="Citroen M."/>
            <person name="Collymore A."/>
            <person name="Cooke P."/>
            <person name="Costello M."/>
            <person name="D'Aco K."/>
            <person name="Daza R."/>
            <person name="De Haan G."/>
            <person name="DeGray S."/>
            <person name="DeMaso C."/>
            <person name="Dhargay N."/>
            <person name="Dooley K."/>
            <person name="Dooley E."/>
            <person name="Doricent M."/>
            <person name="Dorje P."/>
            <person name="Dorjee K."/>
            <person name="Dupes A."/>
            <person name="Elong R."/>
            <person name="Falk J."/>
            <person name="Farina A."/>
            <person name="Faro S."/>
            <person name="Ferguson D."/>
            <person name="Fisher S."/>
            <person name="Foley C.D."/>
            <person name="Franke A."/>
            <person name="Friedrich D."/>
            <person name="Gadbois L."/>
            <person name="Gearin G."/>
            <person name="Gearin C.R."/>
            <person name="Giannoukos G."/>
            <person name="Goode T."/>
            <person name="Graham J."/>
            <person name="Grandbois E."/>
            <person name="Grewal S."/>
            <person name="Gyaltsen K."/>
            <person name="Hafez N."/>
            <person name="Hagos B."/>
            <person name="Hall J."/>
            <person name="Henson C."/>
            <person name="Hollinger A."/>
            <person name="Honan T."/>
            <person name="Huard M.D."/>
            <person name="Hughes L."/>
            <person name="Hurhula B."/>
            <person name="Husby M.E."/>
            <person name="Kamat A."/>
            <person name="Kanga B."/>
            <person name="Kashin S."/>
            <person name="Khazanovich D."/>
            <person name="Kisner P."/>
            <person name="Lance K."/>
            <person name="Lara M."/>
            <person name="Lee W."/>
            <person name="Lennon N."/>
            <person name="Letendre F."/>
            <person name="LeVine R."/>
            <person name="Lipovsky A."/>
            <person name="Liu X."/>
            <person name="Liu J."/>
            <person name="Liu S."/>
            <person name="Lokyitsang T."/>
            <person name="Lokyitsang Y."/>
            <person name="Lubonja R."/>
            <person name="Lui A."/>
            <person name="MacDonald P."/>
            <person name="Magnisalis V."/>
            <person name="Maru K."/>
            <person name="Matthews C."/>
            <person name="McCusker W."/>
            <person name="McDonough S."/>
            <person name="Mehta T."/>
            <person name="Meldrim J."/>
            <person name="Meneus L."/>
            <person name="Mihai O."/>
            <person name="Mihalev A."/>
            <person name="Mihova T."/>
            <person name="Mittelman R."/>
            <person name="Mlenga V."/>
            <person name="Montmayeur A."/>
            <person name="Mulrain L."/>
            <person name="Navidi A."/>
            <person name="Naylor J."/>
            <person name="Negash T."/>
            <person name="Nguyen T."/>
            <person name="Nguyen N."/>
            <person name="Nicol R."/>
            <person name="Norbu C."/>
            <person name="Norbu N."/>
            <person name="Novod N."/>
            <person name="O'Neill B."/>
            <person name="Osman S."/>
            <person name="Markiewicz E."/>
            <person name="Oyono O.L."/>
            <person name="Patti C."/>
            <person name="Phunkhang P."/>
            <person name="Pierre F."/>
            <person name="Priest M."/>
            <person name="Raghuraman S."/>
            <person name="Rege F."/>
            <person name="Reyes R."/>
            <person name="Rise C."/>
            <person name="Rogov P."/>
            <person name="Ross K."/>
            <person name="Ryan E."/>
            <person name="Settipalli S."/>
            <person name="Shea T."/>
            <person name="Sherpa N."/>
            <person name="Shi L."/>
            <person name="Shih D."/>
            <person name="Sparrow T."/>
            <person name="Spaulding J."/>
            <person name="Stalker J."/>
            <person name="Stange-Thomann N."/>
            <person name="Stavropoulos S."/>
            <person name="Stone C."/>
            <person name="Strader C."/>
            <person name="Tesfaye S."/>
            <person name="Thomson T."/>
            <person name="Thoulutsang Y."/>
            <person name="Thoulutsang D."/>
            <person name="Topham K."/>
            <person name="Topping I."/>
            <person name="Tsamla T."/>
            <person name="Vassiliev H."/>
            <person name="Vo A."/>
            <person name="Wangchuk T."/>
            <person name="Wangdi T."/>
            <person name="Weiand M."/>
            <person name="Wilkinson J."/>
            <person name="Wilson A."/>
            <person name="Yadav S."/>
            <person name="Young G."/>
            <person name="Yu Q."/>
            <person name="Zembek L."/>
            <person name="Zhong D."/>
            <person name="Zimmer A."/>
            <person name="Zwirko Z."/>
            <person name="Jaffe D.B."/>
            <person name="Alvarez P."/>
            <person name="Brockman W."/>
            <person name="Butler J."/>
            <person name="Chin C."/>
            <person name="Gnerre S."/>
            <person name="Grabherr M."/>
            <person name="Kleber M."/>
            <person name="Mauceli E."/>
            <person name="MacCallum I."/>
        </authorList>
    </citation>
    <scope>NUCLEOTIDE SEQUENCE [LARGE SCALE GENOMIC DNA]</scope>
    <source>
        <strain evidence="2">Tucson 15287-2541.00</strain>
    </source>
</reference>
<sequence length="183" mass="20717">MSCDQSFEDDNCSINSNVCHSTSPVQKETPIRVRDMINLYNFATQKNQELNKAKSIYFGEIAKVEEQEFCSCICNKMPDSDGQAGNSCNKDNFRLTTLDDQTSLRQSLSGNASNGESVAKSYESKTTIRRSKYGVRITIDIFHDKNDKDIDISGSRVETEIPRSRILTEFQQHSQQVRQSPNV</sequence>
<accession>B4JFK5</accession>
<dbReference type="EMBL" id="CH916369">
    <property type="protein sequence ID" value="EDV93486.1"/>
    <property type="molecule type" value="Genomic_DNA"/>
</dbReference>
<dbReference type="AlphaFoldDB" id="B4JFK5"/>
<dbReference type="Proteomes" id="UP000001070">
    <property type="component" value="Unassembled WGS sequence"/>
</dbReference>
<gene>
    <name evidence="1" type="primary">Dgri\GH18249</name>
    <name evidence="1" type="ORF">Dgri_GH18249</name>
</gene>